<proteinExistence type="inferred from homology"/>
<comment type="catalytic activity">
    <reaction evidence="5">
        <text>GTP + H2O = GDP + phosphate + H(+)</text>
        <dbReference type="Rhea" id="RHEA:19669"/>
        <dbReference type="ChEBI" id="CHEBI:15377"/>
        <dbReference type="ChEBI" id="CHEBI:15378"/>
        <dbReference type="ChEBI" id="CHEBI:37565"/>
        <dbReference type="ChEBI" id="CHEBI:43474"/>
        <dbReference type="ChEBI" id="CHEBI:58189"/>
    </reaction>
</comment>
<dbReference type="PANTHER" id="PTHR23408">
    <property type="entry name" value="METHYLMALONYL-COA MUTASE"/>
    <property type="match status" value="1"/>
</dbReference>
<dbReference type="NCBIfam" id="NF006958">
    <property type="entry name" value="PRK09435.1"/>
    <property type="match status" value="1"/>
</dbReference>
<comment type="function">
    <text evidence="6">GTPase, binds and hydrolyzes GTP. Involved in intracellular vitamin B12 metabolism, mediates the transport of cobalamin (Cbl) into mitochondria for the final steps of adenosylcobalamin (AdoCbl) synthesis. Functions as a G-protein chaperone that assists AdoCbl cofactor delivery from MMAB to the methylmalonyl-CoA mutase (MMUT). Plays a dual role as both a protectase and a reactivase for MMUT. Protects MMUT from progressive inactivation by oxidation by decreasing the rate of the formation of the oxidized inactive cofactor hydroxocobalamin (OH2Cbl). Additionally acts a reactivase by promoting the replacement of OH2Cbl by the active cofactor AdoCbl, restoring the activity of MMUT in the presence and hydrolysis of GTP.</text>
</comment>
<evidence type="ECO:0000256" key="6">
    <source>
        <dbReference type="ARBA" id="ARBA00056794"/>
    </source>
</evidence>
<keyword evidence="2" id="KW-0547">Nucleotide-binding</keyword>
<dbReference type="EMBL" id="JBJQND010000004">
    <property type="protein sequence ID" value="KAL3879049.1"/>
    <property type="molecule type" value="Genomic_DNA"/>
</dbReference>
<dbReference type="SUPFAM" id="SSF52540">
    <property type="entry name" value="P-loop containing nucleoside triphosphate hydrolases"/>
    <property type="match status" value="1"/>
</dbReference>
<comment type="caution">
    <text evidence="8">The sequence shown here is derived from an EMBL/GenBank/DDBJ whole genome shotgun (WGS) entry which is preliminary data.</text>
</comment>
<dbReference type="Gene3D" id="1.10.287.130">
    <property type="match status" value="1"/>
</dbReference>
<dbReference type="InterPro" id="IPR027417">
    <property type="entry name" value="P-loop_NTPase"/>
</dbReference>
<reference evidence="8 9" key="1">
    <citation type="submission" date="2024-11" db="EMBL/GenBank/DDBJ databases">
        <title>Chromosome-level genome assembly of the freshwater bivalve Anodonta woodiana.</title>
        <authorList>
            <person name="Chen X."/>
        </authorList>
    </citation>
    <scope>NUCLEOTIDE SEQUENCE [LARGE SCALE GENOMIC DNA]</scope>
    <source>
        <strain evidence="8">MN2024</strain>
        <tissue evidence="8">Gills</tissue>
    </source>
</reference>
<dbReference type="NCBIfam" id="TIGR00750">
    <property type="entry name" value="lao"/>
    <property type="match status" value="1"/>
</dbReference>
<evidence type="ECO:0000313" key="9">
    <source>
        <dbReference type="Proteomes" id="UP001634394"/>
    </source>
</evidence>
<dbReference type="PANTHER" id="PTHR23408:SF3">
    <property type="entry name" value="METHYLMALONIC ACIDURIA TYPE A PROTEIN, MITOCHONDRIAL"/>
    <property type="match status" value="1"/>
</dbReference>
<accession>A0ABD3WYJ4</accession>
<dbReference type="Pfam" id="PF03308">
    <property type="entry name" value="MeaB"/>
    <property type="match status" value="1"/>
</dbReference>
<dbReference type="GO" id="GO:0005525">
    <property type="term" value="F:GTP binding"/>
    <property type="evidence" value="ECO:0007669"/>
    <property type="project" value="UniProtKB-KW"/>
</dbReference>
<comment type="subunit">
    <text evidence="7">Homodimer. Interacts with MMUT (the apoenzyme form); the interaction is GTP dependent.</text>
</comment>
<evidence type="ECO:0000256" key="2">
    <source>
        <dbReference type="ARBA" id="ARBA00022741"/>
    </source>
</evidence>
<evidence type="ECO:0000256" key="5">
    <source>
        <dbReference type="ARBA" id="ARBA00048548"/>
    </source>
</evidence>
<dbReference type="GO" id="GO:0003924">
    <property type="term" value="F:GTPase activity"/>
    <property type="evidence" value="ECO:0007669"/>
    <property type="project" value="UniProtKB-ARBA"/>
</dbReference>
<keyword evidence="9" id="KW-1185">Reference proteome</keyword>
<keyword evidence="3" id="KW-0378">Hydrolase</keyword>
<organism evidence="8 9">
    <name type="scientific">Sinanodonta woodiana</name>
    <name type="common">Chinese pond mussel</name>
    <name type="synonym">Anodonta woodiana</name>
    <dbReference type="NCBI Taxonomy" id="1069815"/>
    <lineage>
        <taxon>Eukaryota</taxon>
        <taxon>Metazoa</taxon>
        <taxon>Spiralia</taxon>
        <taxon>Lophotrochozoa</taxon>
        <taxon>Mollusca</taxon>
        <taxon>Bivalvia</taxon>
        <taxon>Autobranchia</taxon>
        <taxon>Heteroconchia</taxon>
        <taxon>Palaeoheterodonta</taxon>
        <taxon>Unionida</taxon>
        <taxon>Unionoidea</taxon>
        <taxon>Unionidae</taxon>
        <taxon>Unioninae</taxon>
        <taxon>Sinanodonta</taxon>
    </lineage>
</organism>
<protein>
    <recommendedName>
        <fullName evidence="10">Methylmalonic aciduria type A protein, mitochondrial</fullName>
    </recommendedName>
</protein>
<evidence type="ECO:0000256" key="1">
    <source>
        <dbReference type="ARBA" id="ARBA00009625"/>
    </source>
</evidence>
<dbReference type="Gene3D" id="3.40.50.300">
    <property type="entry name" value="P-loop containing nucleotide triphosphate hydrolases"/>
    <property type="match status" value="1"/>
</dbReference>
<gene>
    <name evidence="8" type="ORF">ACJMK2_031363</name>
</gene>
<comment type="similarity">
    <text evidence="1">Belongs to the SIMIBI class G3E GTPase family. ArgK/MeaB subfamily.</text>
</comment>
<sequence>MSSCIRNLIVRLTLKSPSLYNRGVHGLVTEAGTEKIMDKSCAVYTLGTFNCSRSFCSTASLSEMEPNPSAKSTGKPSELVTKKLMDKEDEYVKTLFYGLMKRERGMLARAITLVESTNLKKREQARMLLSQVLQYNKGVMAHSMKAFNAFRIGLSGPPGAGKSTFIESFGKFLTAQGHKVAVLAVDPSSSTTGGSLLGDKTRMPELSCDMNAFIRPSPAKGSLGGVTRTTNEAIVLCEAAGYDIILIETVGVGQSEFAVSDMVDMFCLIIPPAGGDELQGIKKGIIEVADVVVVNKSDGDLVAAARRIQTEYVSALKYMRPRSRVWKPQVLRISSLTKEGIPDLWKTMQSFQHSMVDSGELVSKRNKQQETWMWNYIRDHIMECFITHGGVKNILPELTKQVRSGLITPGTAADKLLKEFAKES</sequence>
<name>A0ABD3WYJ4_SINWO</name>
<evidence type="ECO:0008006" key="10">
    <source>
        <dbReference type="Google" id="ProtNLM"/>
    </source>
</evidence>
<evidence type="ECO:0000256" key="3">
    <source>
        <dbReference type="ARBA" id="ARBA00022801"/>
    </source>
</evidence>
<evidence type="ECO:0000313" key="8">
    <source>
        <dbReference type="EMBL" id="KAL3879049.1"/>
    </source>
</evidence>
<keyword evidence="4" id="KW-0342">GTP-binding</keyword>
<evidence type="ECO:0000256" key="4">
    <source>
        <dbReference type="ARBA" id="ARBA00023134"/>
    </source>
</evidence>
<dbReference type="InterPro" id="IPR005129">
    <property type="entry name" value="GTPase_ArgK"/>
</dbReference>
<dbReference type="Gene3D" id="1.20.5.170">
    <property type="match status" value="1"/>
</dbReference>
<evidence type="ECO:0000256" key="7">
    <source>
        <dbReference type="ARBA" id="ARBA00062796"/>
    </source>
</evidence>
<dbReference type="FunFam" id="3.40.50.300:FF:000647">
    <property type="entry name" value="Methylmalonic aciduria type A homolog, mitochondrial"/>
    <property type="match status" value="1"/>
</dbReference>
<dbReference type="CDD" id="cd03114">
    <property type="entry name" value="MMAA-like"/>
    <property type="match status" value="1"/>
</dbReference>
<dbReference type="Proteomes" id="UP001634394">
    <property type="component" value="Unassembled WGS sequence"/>
</dbReference>
<dbReference type="AlphaFoldDB" id="A0ABD3WYJ4"/>